<accession>A0A2T1LVJ0</accession>
<proteinExistence type="predicted"/>
<evidence type="ECO:0000256" key="1">
    <source>
        <dbReference type="SAM" id="SignalP"/>
    </source>
</evidence>
<feature type="signal peptide" evidence="1">
    <location>
        <begin position="1"/>
        <end position="21"/>
    </location>
</feature>
<name>A0A2T1LVJ0_9CHRO</name>
<dbReference type="EMBL" id="PXOH01000017">
    <property type="protein sequence ID" value="PSF35748.1"/>
    <property type="molecule type" value="Genomic_DNA"/>
</dbReference>
<dbReference type="AlphaFoldDB" id="A0A2T1LVJ0"/>
<reference evidence="2 3" key="2">
    <citation type="submission" date="2018-03" db="EMBL/GenBank/DDBJ databases">
        <authorList>
            <person name="Keele B.F."/>
        </authorList>
    </citation>
    <scope>NUCLEOTIDE SEQUENCE [LARGE SCALE GENOMIC DNA]</scope>
    <source>
        <strain evidence="2 3">CCALA 016</strain>
    </source>
</reference>
<dbReference type="RefSeq" id="WP_106457714.1">
    <property type="nucleotide sequence ID" value="NZ_PXOH01000017.1"/>
</dbReference>
<sequence>MIKYLKYFLVLIMLLPSNAVAQNTPSTIDTLNSQFYWLLRIYLDSPCQASIPVTTPKRTFTVERSQLLQSLRYIYGEIERSQPSSNPVPLEELLQKECRN</sequence>
<keyword evidence="1" id="KW-0732">Signal</keyword>
<feature type="chain" id="PRO_5015529626" evidence="1">
    <location>
        <begin position="22"/>
        <end position="100"/>
    </location>
</feature>
<reference evidence="2 3" key="1">
    <citation type="submission" date="2018-03" db="EMBL/GenBank/DDBJ databases">
        <title>The ancient ancestry and fast evolution of plastids.</title>
        <authorList>
            <person name="Moore K.R."/>
            <person name="Magnabosco C."/>
            <person name="Momper L."/>
            <person name="Gold D.A."/>
            <person name="Bosak T."/>
            <person name="Fournier G.P."/>
        </authorList>
    </citation>
    <scope>NUCLEOTIDE SEQUENCE [LARGE SCALE GENOMIC DNA]</scope>
    <source>
        <strain evidence="2 3">CCALA 016</strain>
    </source>
</reference>
<keyword evidence="3" id="KW-1185">Reference proteome</keyword>
<evidence type="ECO:0000313" key="3">
    <source>
        <dbReference type="Proteomes" id="UP000239001"/>
    </source>
</evidence>
<dbReference type="Proteomes" id="UP000239001">
    <property type="component" value="Unassembled WGS sequence"/>
</dbReference>
<evidence type="ECO:0000313" key="2">
    <source>
        <dbReference type="EMBL" id="PSF35748.1"/>
    </source>
</evidence>
<protein>
    <submittedName>
        <fullName evidence="2">Uncharacterized protein</fullName>
    </submittedName>
</protein>
<comment type="caution">
    <text evidence="2">The sequence shown here is derived from an EMBL/GenBank/DDBJ whole genome shotgun (WGS) entry which is preliminary data.</text>
</comment>
<gene>
    <name evidence="2" type="ORF">C7H19_15085</name>
</gene>
<organism evidence="2 3">
    <name type="scientific">Aphanothece hegewaldii CCALA 016</name>
    <dbReference type="NCBI Taxonomy" id="2107694"/>
    <lineage>
        <taxon>Bacteria</taxon>
        <taxon>Bacillati</taxon>
        <taxon>Cyanobacteriota</taxon>
        <taxon>Cyanophyceae</taxon>
        <taxon>Oscillatoriophycideae</taxon>
        <taxon>Chroococcales</taxon>
        <taxon>Aphanothecaceae</taxon>
        <taxon>Aphanothece</taxon>
    </lineage>
</organism>